<sequence length="137" mass="15251">MRQELRSSLGKTYLAIEPVSTDRWIDVNWMGYLTGDNIRTGAAAYTAALAESGYHAVLNDTRSVLGPWEHSLDWVINTWAPQAAAAGLTHFAMVTTSESMADATAVAFYQQLTAFKAELFSNMEEAKKWLRQFSLAR</sequence>
<dbReference type="AlphaFoldDB" id="A0A1G1T408"/>
<comment type="caution">
    <text evidence="1">The sequence shown here is derived from an EMBL/GenBank/DDBJ whole genome shotgun (WGS) entry which is preliminary data.</text>
</comment>
<dbReference type="EMBL" id="MDZC01000057">
    <property type="protein sequence ID" value="OGX85597.1"/>
    <property type="molecule type" value="Genomic_DNA"/>
</dbReference>
<protein>
    <recommendedName>
        <fullName evidence="3">STAS/SEC14 domain-containing protein</fullName>
    </recommendedName>
</protein>
<dbReference type="SUPFAM" id="SSF52091">
    <property type="entry name" value="SpoIIaa-like"/>
    <property type="match status" value="1"/>
</dbReference>
<gene>
    <name evidence="1" type="ORF">BEN48_01825</name>
</gene>
<evidence type="ECO:0000313" key="1">
    <source>
        <dbReference type="EMBL" id="OGX85597.1"/>
    </source>
</evidence>
<reference evidence="1 2" key="1">
    <citation type="submission" date="2016-08" db="EMBL/GenBank/DDBJ databases">
        <title>Hymenobacter coccineus sp. nov., Hymenobacter lapidarius sp. nov. and Hymenobacter glacialis sp. nov., isolated from Antarctic soil.</title>
        <authorList>
            <person name="Sedlacek I."/>
            <person name="Kralova S."/>
            <person name="Kyrova K."/>
            <person name="Maslanova I."/>
            <person name="Stankova E."/>
            <person name="Vrbovska V."/>
            <person name="Nemec M."/>
            <person name="Bartak M."/>
            <person name="Svec P."/>
            <person name="Busse H.-J."/>
            <person name="Pantucek R."/>
        </authorList>
    </citation>
    <scope>NUCLEOTIDE SEQUENCE [LARGE SCALE GENOMIC DNA]</scope>
    <source>
        <strain evidence="1 2">CCM 8648</strain>
    </source>
</reference>
<dbReference type="RefSeq" id="WP_070734159.1">
    <property type="nucleotide sequence ID" value="NZ_MDZC01000057.1"/>
</dbReference>
<dbReference type="Proteomes" id="UP000177791">
    <property type="component" value="Unassembled WGS sequence"/>
</dbReference>
<dbReference type="OrthoDB" id="882485at2"/>
<dbReference type="InterPro" id="IPR036513">
    <property type="entry name" value="STAS_dom_sf"/>
</dbReference>
<evidence type="ECO:0000313" key="2">
    <source>
        <dbReference type="Proteomes" id="UP000177791"/>
    </source>
</evidence>
<name>A0A1G1T408_9BACT</name>
<proteinExistence type="predicted"/>
<dbReference type="STRING" id="1908236.BEN48_01825"/>
<keyword evidence="2" id="KW-1185">Reference proteome</keyword>
<accession>A0A1G1T408</accession>
<evidence type="ECO:0008006" key="3">
    <source>
        <dbReference type="Google" id="ProtNLM"/>
    </source>
</evidence>
<organism evidence="1 2">
    <name type="scientific">Hymenobacter glacialis</name>
    <dbReference type="NCBI Taxonomy" id="1908236"/>
    <lineage>
        <taxon>Bacteria</taxon>
        <taxon>Pseudomonadati</taxon>
        <taxon>Bacteroidota</taxon>
        <taxon>Cytophagia</taxon>
        <taxon>Cytophagales</taxon>
        <taxon>Hymenobacteraceae</taxon>
        <taxon>Hymenobacter</taxon>
    </lineage>
</organism>